<name>A0A564SCG6_9FIRM</name>
<dbReference type="EMBL" id="CABHNI010000007">
    <property type="protein sequence ID" value="VUW92443.1"/>
    <property type="molecule type" value="Genomic_DNA"/>
</dbReference>
<reference evidence="1 2" key="1">
    <citation type="submission" date="2019-07" db="EMBL/GenBank/DDBJ databases">
        <authorList>
            <person name="Hibberd C M."/>
            <person name="Gehrig L. J."/>
            <person name="Chang H.-W."/>
            <person name="Venkatesh S."/>
        </authorList>
    </citation>
    <scope>NUCLEOTIDE SEQUENCE [LARGE SCALE GENOMIC DNA]</scope>
    <source>
        <strain evidence="1">Dorea_formicigenerans_SSTS_Bg7063</strain>
    </source>
</reference>
<accession>A0A564SCG6</accession>
<gene>
    <name evidence="1" type="ORF">DFSSTS7063_00226</name>
</gene>
<sequence length="65" mass="7139">MVLKTHYRGIEHTVVGFKLANTAIFFGNTFDGFSSKTKALMFGGNEMSFLIDIQGTGKCIIDCDT</sequence>
<dbReference type="Proteomes" id="UP000358366">
    <property type="component" value="Unassembled WGS sequence"/>
</dbReference>
<proteinExistence type="predicted"/>
<evidence type="ECO:0000313" key="2">
    <source>
        <dbReference type="Proteomes" id="UP000358366"/>
    </source>
</evidence>
<protein>
    <submittedName>
        <fullName evidence="1">Uncharacterized protein</fullName>
    </submittedName>
</protein>
<dbReference type="AlphaFoldDB" id="A0A564SCG6"/>
<evidence type="ECO:0000313" key="1">
    <source>
        <dbReference type="EMBL" id="VUW92443.1"/>
    </source>
</evidence>
<organism evidence="1 2">
    <name type="scientific">Dorea formicigenerans</name>
    <dbReference type="NCBI Taxonomy" id="39486"/>
    <lineage>
        <taxon>Bacteria</taxon>
        <taxon>Bacillati</taxon>
        <taxon>Bacillota</taxon>
        <taxon>Clostridia</taxon>
        <taxon>Lachnospirales</taxon>
        <taxon>Lachnospiraceae</taxon>
        <taxon>Dorea</taxon>
    </lineage>
</organism>